<dbReference type="Proteomes" id="UP001324115">
    <property type="component" value="Unassembled WGS sequence"/>
</dbReference>
<dbReference type="EMBL" id="JAXUIC010000005">
    <property type="protein sequence ID" value="KAK4590155.1"/>
    <property type="molecule type" value="Genomic_DNA"/>
</dbReference>
<name>A0AAN7IXR1_QUERU</name>
<evidence type="ECO:0000313" key="2">
    <source>
        <dbReference type="EMBL" id="KAK4590155.1"/>
    </source>
</evidence>
<dbReference type="PANTHER" id="PTHR33052">
    <property type="entry name" value="DUF4228 DOMAIN PROTEIN-RELATED"/>
    <property type="match status" value="1"/>
</dbReference>
<evidence type="ECO:0000256" key="1">
    <source>
        <dbReference type="SAM" id="MobiDB-lite"/>
    </source>
</evidence>
<sequence length="213" mass="23714">MAFSSCLCTSSTKKMLVKIVHPGGHYELHDRPVLAAEIMLRNPRCCVAHPHVFQEPWAIVSPEAKLMPGQKYHVVPISTIRKLQRPTLKYSPSSVQQIQSIQSSKVEEENNGTASTCNWFFMNKSNTTKLTYASMKPIMSKGGCFSDDNCFTWLLMGIKIKENGNDSVSETSSSTSIGSTEATRQTRKRSRDFTRNGIRGSPKILASLTSLDH</sequence>
<gene>
    <name evidence="2" type="ORF">RGQ29_020626</name>
</gene>
<accession>A0AAN7IXR1</accession>
<feature type="compositionally biased region" description="Low complexity" evidence="1">
    <location>
        <begin position="167"/>
        <end position="183"/>
    </location>
</feature>
<dbReference type="AlphaFoldDB" id="A0AAN7IXR1"/>
<dbReference type="Pfam" id="PF14009">
    <property type="entry name" value="PADRE"/>
    <property type="match status" value="1"/>
</dbReference>
<evidence type="ECO:0000313" key="3">
    <source>
        <dbReference type="Proteomes" id="UP001324115"/>
    </source>
</evidence>
<comment type="caution">
    <text evidence="2">The sequence shown here is derived from an EMBL/GenBank/DDBJ whole genome shotgun (WGS) entry which is preliminary data.</text>
</comment>
<keyword evidence="3" id="KW-1185">Reference proteome</keyword>
<feature type="region of interest" description="Disordered" evidence="1">
    <location>
        <begin position="165"/>
        <end position="199"/>
    </location>
</feature>
<protein>
    <submittedName>
        <fullName evidence="2">Uncharacterized protein</fullName>
    </submittedName>
</protein>
<dbReference type="InterPro" id="IPR025322">
    <property type="entry name" value="PADRE_dom"/>
</dbReference>
<reference evidence="2 3" key="1">
    <citation type="journal article" date="2023" name="G3 (Bethesda)">
        <title>A haplotype-resolved chromosome-scale genome for Quercus rubra L. provides insights into the genetics of adaptive traits for red oak species.</title>
        <authorList>
            <person name="Kapoor B."/>
            <person name="Jenkins J."/>
            <person name="Schmutz J."/>
            <person name="Zhebentyayeva T."/>
            <person name="Kuelheim C."/>
            <person name="Coggeshall M."/>
            <person name="Heim C."/>
            <person name="Lasky J.R."/>
            <person name="Leites L."/>
            <person name="Islam-Faridi N."/>
            <person name="Romero-Severson J."/>
            <person name="DeLeo V.L."/>
            <person name="Lucas S.M."/>
            <person name="Lazic D."/>
            <person name="Gailing O."/>
            <person name="Carlson J."/>
            <person name="Staton M."/>
        </authorList>
    </citation>
    <scope>NUCLEOTIDE SEQUENCE [LARGE SCALE GENOMIC DNA]</scope>
    <source>
        <strain evidence="2">Pseudo-F2</strain>
    </source>
</reference>
<proteinExistence type="predicted"/>
<organism evidence="2 3">
    <name type="scientific">Quercus rubra</name>
    <name type="common">Northern red oak</name>
    <name type="synonym">Quercus borealis</name>
    <dbReference type="NCBI Taxonomy" id="3512"/>
    <lineage>
        <taxon>Eukaryota</taxon>
        <taxon>Viridiplantae</taxon>
        <taxon>Streptophyta</taxon>
        <taxon>Embryophyta</taxon>
        <taxon>Tracheophyta</taxon>
        <taxon>Spermatophyta</taxon>
        <taxon>Magnoliopsida</taxon>
        <taxon>eudicotyledons</taxon>
        <taxon>Gunneridae</taxon>
        <taxon>Pentapetalae</taxon>
        <taxon>rosids</taxon>
        <taxon>fabids</taxon>
        <taxon>Fagales</taxon>
        <taxon>Fagaceae</taxon>
        <taxon>Quercus</taxon>
    </lineage>
</organism>